<name>A0ABV5W580_9BACL</name>
<evidence type="ECO:0000313" key="9">
    <source>
        <dbReference type="EMBL" id="MFB9755739.1"/>
    </source>
</evidence>
<protein>
    <submittedName>
        <fullName evidence="9">Carbohydrate ABC transporter permease</fullName>
    </submittedName>
</protein>
<dbReference type="Pfam" id="PF00528">
    <property type="entry name" value="BPD_transp_1"/>
    <property type="match status" value="1"/>
</dbReference>
<feature type="domain" description="ABC transmembrane type-1" evidence="8">
    <location>
        <begin position="103"/>
        <end position="289"/>
    </location>
</feature>
<feature type="transmembrane region" description="Helical" evidence="7">
    <location>
        <begin position="269"/>
        <end position="289"/>
    </location>
</feature>
<dbReference type="InterPro" id="IPR000515">
    <property type="entry name" value="MetI-like"/>
</dbReference>
<comment type="subcellular location">
    <subcellularLocation>
        <location evidence="1 7">Cell membrane</location>
        <topology evidence="1 7">Multi-pass membrane protein</topology>
    </subcellularLocation>
</comment>
<dbReference type="Proteomes" id="UP001589619">
    <property type="component" value="Unassembled WGS sequence"/>
</dbReference>
<keyword evidence="3" id="KW-1003">Cell membrane</keyword>
<comment type="caution">
    <text evidence="9">The sequence shown here is derived from an EMBL/GenBank/DDBJ whole genome shotgun (WGS) entry which is preliminary data.</text>
</comment>
<evidence type="ECO:0000259" key="8">
    <source>
        <dbReference type="PROSITE" id="PS50928"/>
    </source>
</evidence>
<keyword evidence="2 7" id="KW-0813">Transport</keyword>
<dbReference type="Gene3D" id="1.10.3720.10">
    <property type="entry name" value="MetI-like"/>
    <property type="match status" value="1"/>
</dbReference>
<feature type="transmembrane region" description="Helical" evidence="7">
    <location>
        <begin position="172"/>
        <end position="192"/>
    </location>
</feature>
<keyword evidence="6 7" id="KW-0472">Membrane</keyword>
<keyword evidence="10" id="KW-1185">Reference proteome</keyword>
<keyword evidence="5 7" id="KW-1133">Transmembrane helix</keyword>
<evidence type="ECO:0000256" key="4">
    <source>
        <dbReference type="ARBA" id="ARBA00022692"/>
    </source>
</evidence>
<keyword evidence="4 7" id="KW-0812">Transmembrane</keyword>
<evidence type="ECO:0000313" key="10">
    <source>
        <dbReference type="Proteomes" id="UP001589619"/>
    </source>
</evidence>
<accession>A0ABV5W580</accession>
<dbReference type="RefSeq" id="WP_379120401.1">
    <property type="nucleotide sequence ID" value="NZ_BAAAYO010000006.1"/>
</dbReference>
<feature type="transmembrane region" description="Helical" evidence="7">
    <location>
        <begin position="140"/>
        <end position="160"/>
    </location>
</feature>
<reference evidence="9 10" key="1">
    <citation type="submission" date="2024-09" db="EMBL/GenBank/DDBJ databases">
        <authorList>
            <person name="Sun Q."/>
            <person name="Mori K."/>
        </authorList>
    </citation>
    <scope>NUCLEOTIDE SEQUENCE [LARGE SCALE GENOMIC DNA]</scope>
    <source>
        <strain evidence="9 10">JCM 12520</strain>
    </source>
</reference>
<evidence type="ECO:0000256" key="6">
    <source>
        <dbReference type="ARBA" id="ARBA00023136"/>
    </source>
</evidence>
<evidence type="ECO:0000256" key="1">
    <source>
        <dbReference type="ARBA" id="ARBA00004651"/>
    </source>
</evidence>
<dbReference type="EMBL" id="JBHMAG010000018">
    <property type="protein sequence ID" value="MFB9755739.1"/>
    <property type="molecule type" value="Genomic_DNA"/>
</dbReference>
<evidence type="ECO:0000256" key="2">
    <source>
        <dbReference type="ARBA" id="ARBA00022448"/>
    </source>
</evidence>
<feature type="transmembrane region" description="Helical" evidence="7">
    <location>
        <begin position="109"/>
        <end position="128"/>
    </location>
</feature>
<evidence type="ECO:0000256" key="3">
    <source>
        <dbReference type="ARBA" id="ARBA00022475"/>
    </source>
</evidence>
<evidence type="ECO:0000256" key="7">
    <source>
        <dbReference type="RuleBase" id="RU363032"/>
    </source>
</evidence>
<feature type="transmembrane region" description="Helical" evidence="7">
    <location>
        <begin position="20"/>
        <end position="39"/>
    </location>
</feature>
<proteinExistence type="inferred from homology"/>
<dbReference type="PANTHER" id="PTHR43744">
    <property type="entry name" value="ABC TRANSPORTER PERMEASE PROTEIN MG189-RELATED-RELATED"/>
    <property type="match status" value="1"/>
</dbReference>
<feature type="transmembrane region" description="Helical" evidence="7">
    <location>
        <begin position="213"/>
        <end position="235"/>
    </location>
</feature>
<dbReference type="PANTHER" id="PTHR43744:SF8">
    <property type="entry name" value="SN-GLYCEROL-3-PHOSPHATE TRANSPORT SYSTEM PERMEASE PROTEIN UGPE"/>
    <property type="match status" value="1"/>
</dbReference>
<evidence type="ECO:0000256" key="5">
    <source>
        <dbReference type="ARBA" id="ARBA00022989"/>
    </source>
</evidence>
<sequence length="304" mass="34067">MRERAWKRRRAKLRADARKLALTVILLGLVGLFVFPIVLTLTNSLMTEGEISAHFYAISKHGEKGNDPRISGSYVNVKWIPDKVTLSQYYGVLVKKQQFLLMFWNSVRVVVPIIAGQVVIASLAGYAFTQLRFRLREPLFFLYIVTMLMPFQVTLVPNFIVADKLGLLNSHLAIILPGIFGAFGVFLMRQFMLVVPYSYIEAARADGAGHFRIFVRIVLPMCKPGLAALAILAFVDNWNMVEQPLIFLRDAVKQPLSVYLSAIGEGERGIAFAASAIYMAPMLLMMLYAEQYLIEGIQLSGIKG</sequence>
<comment type="similarity">
    <text evidence="7">Belongs to the binding-protein-dependent transport system permease family.</text>
</comment>
<dbReference type="CDD" id="cd06261">
    <property type="entry name" value="TM_PBP2"/>
    <property type="match status" value="1"/>
</dbReference>
<dbReference type="InterPro" id="IPR035906">
    <property type="entry name" value="MetI-like_sf"/>
</dbReference>
<dbReference type="SUPFAM" id="SSF161098">
    <property type="entry name" value="MetI-like"/>
    <property type="match status" value="1"/>
</dbReference>
<gene>
    <name evidence="9" type="ORF">ACFFNY_29515</name>
</gene>
<dbReference type="PROSITE" id="PS50928">
    <property type="entry name" value="ABC_TM1"/>
    <property type="match status" value="1"/>
</dbReference>
<organism evidence="9 10">
    <name type="scientific">Paenibacillus hodogayensis</name>
    <dbReference type="NCBI Taxonomy" id="279208"/>
    <lineage>
        <taxon>Bacteria</taxon>
        <taxon>Bacillati</taxon>
        <taxon>Bacillota</taxon>
        <taxon>Bacilli</taxon>
        <taxon>Bacillales</taxon>
        <taxon>Paenibacillaceae</taxon>
        <taxon>Paenibacillus</taxon>
    </lineage>
</organism>